<name>A0A7H9HPB4_9SACH</name>
<keyword evidence="2" id="KW-0547">Nucleotide-binding</keyword>
<gene>
    <name evidence="6" type="ORF">HG537_0A04120</name>
</gene>
<evidence type="ECO:0000256" key="3">
    <source>
        <dbReference type="ARBA" id="ARBA00022840"/>
    </source>
</evidence>
<feature type="compositionally biased region" description="Basic and acidic residues" evidence="4">
    <location>
        <begin position="232"/>
        <end position="251"/>
    </location>
</feature>
<dbReference type="PANTHER" id="PTHR23389">
    <property type="entry name" value="CHROMOSOME TRANSMISSION FIDELITY FACTOR 18"/>
    <property type="match status" value="1"/>
</dbReference>
<evidence type="ECO:0000256" key="2">
    <source>
        <dbReference type="ARBA" id="ARBA00022741"/>
    </source>
</evidence>
<dbReference type="InterPro" id="IPR047854">
    <property type="entry name" value="RFC_lid"/>
</dbReference>
<evidence type="ECO:0000313" key="6">
    <source>
        <dbReference type="EMBL" id="QLQ78165.1"/>
    </source>
</evidence>
<dbReference type="OrthoDB" id="2195431at2759"/>
<dbReference type="Gene3D" id="3.40.50.300">
    <property type="entry name" value="P-loop containing nucleotide triphosphate hydrolases"/>
    <property type="match status" value="1"/>
</dbReference>
<evidence type="ECO:0000259" key="5">
    <source>
        <dbReference type="SMART" id="SM00382"/>
    </source>
</evidence>
<keyword evidence="3" id="KW-0067">ATP-binding</keyword>
<evidence type="ECO:0000313" key="7">
    <source>
        <dbReference type="Proteomes" id="UP000510647"/>
    </source>
</evidence>
<dbReference type="PANTHER" id="PTHR23389:SF3">
    <property type="entry name" value="CHROMOSOME TRANSMISSION FIDELITY PROTEIN 18 HOMOLOG"/>
    <property type="match status" value="1"/>
</dbReference>
<feature type="compositionally biased region" description="Basic and acidic residues" evidence="4">
    <location>
        <begin position="204"/>
        <end position="225"/>
    </location>
</feature>
<keyword evidence="1" id="KW-0235">DNA replication</keyword>
<dbReference type="Gene3D" id="1.10.8.60">
    <property type="match status" value="1"/>
</dbReference>
<accession>A0A7H9HPB4</accession>
<feature type="compositionally biased region" description="Basic and acidic residues" evidence="4">
    <location>
        <begin position="275"/>
        <end position="322"/>
    </location>
</feature>
<dbReference type="Pfam" id="PF00004">
    <property type="entry name" value="AAA"/>
    <property type="match status" value="1"/>
</dbReference>
<feature type="compositionally biased region" description="Basic and acidic residues" evidence="4">
    <location>
        <begin position="160"/>
        <end position="189"/>
    </location>
</feature>
<organism evidence="6 7">
    <name type="scientific">Torulaspora globosa</name>
    <dbReference type="NCBI Taxonomy" id="48254"/>
    <lineage>
        <taxon>Eukaryota</taxon>
        <taxon>Fungi</taxon>
        <taxon>Dikarya</taxon>
        <taxon>Ascomycota</taxon>
        <taxon>Saccharomycotina</taxon>
        <taxon>Saccharomycetes</taxon>
        <taxon>Saccharomycetales</taxon>
        <taxon>Saccharomycetaceae</taxon>
        <taxon>Torulaspora</taxon>
    </lineage>
</organism>
<feature type="region of interest" description="Disordered" evidence="4">
    <location>
        <begin position="113"/>
        <end position="322"/>
    </location>
</feature>
<dbReference type="SMART" id="SM00382">
    <property type="entry name" value="AAA"/>
    <property type="match status" value="1"/>
</dbReference>
<keyword evidence="7" id="KW-1185">Reference proteome</keyword>
<dbReference type="SUPFAM" id="SSF52540">
    <property type="entry name" value="P-loop containing nucleoside triphosphate hydrolases"/>
    <property type="match status" value="1"/>
</dbReference>
<dbReference type="InterPro" id="IPR003593">
    <property type="entry name" value="AAA+_ATPase"/>
</dbReference>
<dbReference type="EMBL" id="CP059267">
    <property type="protein sequence ID" value="QLQ78165.1"/>
    <property type="molecule type" value="Genomic_DNA"/>
</dbReference>
<evidence type="ECO:0000256" key="4">
    <source>
        <dbReference type="SAM" id="MobiDB-lite"/>
    </source>
</evidence>
<proteinExistence type="predicted"/>
<dbReference type="InterPro" id="IPR027417">
    <property type="entry name" value="P-loop_NTPase"/>
</dbReference>
<evidence type="ECO:0000256" key="1">
    <source>
        <dbReference type="ARBA" id="ARBA00022705"/>
    </source>
</evidence>
<dbReference type="GO" id="GO:0005634">
    <property type="term" value="C:nucleus"/>
    <property type="evidence" value="ECO:0007669"/>
    <property type="project" value="TreeGrafter"/>
</dbReference>
<dbReference type="GO" id="GO:0006260">
    <property type="term" value="P:DNA replication"/>
    <property type="evidence" value="ECO:0007669"/>
    <property type="project" value="UniProtKB-KW"/>
</dbReference>
<feature type="compositionally biased region" description="Polar residues" evidence="4">
    <location>
        <begin position="15"/>
        <end position="24"/>
    </location>
</feature>
<dbReference type="GO" id="GO:0003677">
    <property type="term" value="F:DNA binding"/>
    <property type="evidence" value="ECO:0007669"/>
    <property type="project" value="TreeGrafter"/>
</dbReference>
<protein>
    <recommendedName>
        <fullName evidence="5">AAA+ ATPase domain-containing protein</fullName>
    </recommendedName>
</protein>
<dbReference type="CDD" id="cd18140">
    <property type="entry name" value="HLD_clamp_RFC"/>
    <property type="match status" value="1"/>
</dbReference>
<feature type="compositionally biased region" description="Basic and acidic residues" evidence="4">
    <location>
        <begin position="113"/>
        <end position="135"/>
    </location>
</feature>
<feature type="region of interest" description="Disordered" evidence="4">
    <location>
        <begin position="1"/>
        <end position="51"/>
    </location>
</feature>
<reference evidence="6 7" key="1">
    <citation type="submission" date="2020-06" db="EMBL/GenBank/DDBJ databases">
        <title>The yeast mating-type switching endonuclease HO is a domesticated member of an unorthodox homing genetic element family.</title>
        <authorList>
            <person name="Coughlan A.Y."/>
            <person name="Lombardi L."/>
            <person name="Braun-Galleani S."/>
            <person name="Martos A.R."/>
            <person name="Galeote V."/>
            <person name="Bigey F."/>
            <person name="Dequin S."/>
            <person name="Byrne K.P."/>
            <person name="Wolfe K.H."/>
        </authorList>
    </citation>
    <scope>NUCLEOTIDE SEQUENCE [LARGE SCALE GENOMIC DNA]</scope>
    <source>
        <strain evidence="6 7">CBS2947</strain>
    </source>
</reference>
<feature type="compositionally biased region" description="Basic and acidic residues" evidence="4">
    <location>
        <begin position="142"/>
        <end position="153"/>
    </location>
</feature>
<sequence>MKGVPDFGRLLGKSTLFNGGQESSGNDKDQDDPVDAREENGVLNSDDGSRIGTFVTSKGKVIKLRKKERGKMARIAQYQLLGSGDDNKTFWKGEESYGININVLIEKIKNECSKSDSETQHNDGKCLLKNSKSDSETQNNDGKIKDKCAKSDSETQNNDGKIKDKCSKSDSETQRSDGEIKDKRSKSDPEIQSNDGEIKHKRSKSDFETQHNDEKIKDKCGKSDSEAQNNDGKIKDKCSKSDSETQRNDGRIKHKRSKSDSEIQSNDGKIKNKRLKPDPETQRKDEKNKDKRSKSDAETQRKDEKIKNKRSKPDSKTQRKDGKCLLKNVDRLWVEKWSPKKFLDLVGNEKTNRRVLAWIRQWSPCVFNEQLPERSSGRPEQDVSDPLLRPAKRILLIHGPPGIGKTSVAHVAAKQAGYYVAEINASDERAGTLVRDRIHNTLFNNSFDNKPVCLIADEIDGSTESGFIRVLVDIINKDEQATQKHLLGSNITGKRRKKKAKLLLRPIIAICNNLYAPVLEKLKPHCEIIAVKRPSDSSLQERLEEICRAEGVKVSIEALKDLMHIAQGDVRNCVNSLQFLTTKKDFCANELNDNPLNSISKDFSQSWFRICNQLFRRDPDKELQYELREKMQLVEQSGSFEKILQGCHSLYPHVKYSDNGVEKPAIIADWLFYHDLMFKSLFEHNGELLRYSSVVPLAFFNLFGDVANRDDLRIENPEYELRETQKSNQDILKLMMHKISLATPSIVPFLSFESLVLDLLPNLDRMISADLTKCRDVKVKQTVYDNLIDILKCFQLELAERFHDNYGSKKILFIEPPITAIVLMDPQRQKEVITKRSALLDILLAKVEENNARKRHIKKVNEDRARNEEIKNNAIKARKSGTSMADFFKNQYKVEDRDRCDRSDKTALAGLNNDQNFRIWVKYKEGFSDAVRKNVSWHDLWS</sequence>
<dbReference type="GO" id="GO:0005524">
    <property type="term" value="F:ATP binding"/>
    <property type="evidence" value="ECO:0007669"/>
    <property type="project" value="UniProtKB-KW"/>
</dbReference>
<feature type="domain" description="AAA+ ATPase" evidence="5">
    <location>
        <begin position="391"/>
        <end position="535"/>
    </location>
</feature>
<dbReference type="InterPro" id="IPR003959">
    <property type="entry name" value="ATPase_AAA_core"/>
</dbReference>
<dbReference type="GO" id="GO:0016887">
    <property type="term" value="F:ATP hydrolysis activity"/>
    <property type="evidence" value="ECO:0007669"/>
    <property type="project" value="InterPro"/>
</dbReference>
<dbReference type="CDD" id="cd00009">
    <property type="entry name" value="AAA"/>
    <property type="match status" value="1"/>
</dbReference>
<dbReference type="AlphaFoldDB" id="A0A7H9HPB4"/>
<dbReference type="Proteomes" id="UP000510647">
    <property type="component" value="Chromosome 1"/>
</dbReference>